<feature type="compositionally biased region" description="Polar residues" evidence="8">
    <location>
        <begin position="796"/>
        <end position="822"/>
    </location>
</feature>
<evidence type="ECO:0000256" key="4">
    <source>
        <dbReference type="ARBA" id="ARBA00022833"/>
    </source>
</evidence>
<gene>
    <name evidence="10" type="ORF">MN116_006471</name>
</gene>
<keyword evidence="6" id="KW-0539">Nucleus</keyword>
<dbReference type="Pfam" id="PF13589">
    <property type="entry name" value="HATPase_c_3"/>
    <property type="match status" value="1"/>
</dbReference>
<feature type="compositionally biased region" description="Polar residues" evidence="8">
    <location>
        <begin position="774"/>
        <end position="783"/>
    </location>
</feature>
<dbReference type="GO" id="GO:0005634">
    <property type="term" value="C:nucleus"/>
    <property type="evidence" value="ECO:0007669"/>
    <property type="project" value="UniProtKB-SubCell"/>
</dbReference>
<feature type="compositionally biased region" description="Acidic residues" evidence="8">
    <location>
        <begin position="598"/>
        <end position="609"/>
    </location>
</feature>
<dbReference type="Gene3D" id="3.30.40.100">
    <property type="match status" value="1"/>
</dbReference>
<evidence type="ECO:0000256" key="6">
    <source>
        <dbReference type="ARBA" id="ARBA00023242"/>
    </source>
</evidence>
<dbReference type="Pfam" id="PF07496">
    <property type="entry name" value="zf-CW"/>
    <property type="match status" value="1"/>
</dbReference>
<keyword evidence="4" id="KW-0862">Zinc</keyword>
<feature type="compositionally biased region" description="Polar residues" evidence="8">
    <location>
        <begin position="735"/>
        <end position="754"/>
    </location>
</feature>
<dbReference type="PANTHER" id="PTHR23337">
    <property type="entry name" value="ZINC FINGER CW-TYPE COILED-COIL DOMAIN PROTEIN 1"/>
    <property type="match status" value="1"/>
</dbReference>
<reference evidence="10" key="1">
    <citation type="submission" date="2022-04" db="EMBL/GenBank/DDBJ databases">
        <authorList>
            <person name="Xu L."/>
            <person name="Lv Z."/>
        </authorList>
    </citation>
    <scope>NUCLEOTIDE SEQUENCE</scope>
    <source>
        <strain evidence="10">LV_2022a</strain>
    </source>
</reference>
<accession>A0AAE2D4G2</accession>
<dbReference type="InterPro" id="IPR011124">
    <property type="entry name" value="Znf_CW"/>
</dbReference>
<evidence type="ECO:0000256" key="1">
    <source>
        <dbReference type="ARBA" id="ARBA00004123"/>
    </source>
</evidence>
<dbReference type="InterPro" id="IPR041006">
    <property type="entry name" value="Morc_S5"/>
</dbReference>
<name>A0AAE2D4G2_SCHME</name>
<dbReference type="EMBL" id="JALJAT010000004">
    <property type="protein sequence ID" value="KAK4470966.1"/>
    <property type="molecule type" value="Genomic_DNA"/>
</dbReference>
<reference evidence="10" key="2">
    <citation type="journal article" date="2023" name="Infect Dis Poverty">
        <title>Chromosome-scale genome of the human blood fluke Schistosoma mekongi and its implications for public health.</title>
        <authorList>
            <person name="Zhou M."/>
            <person name="Xu L."/>
            <person name="Xu D."/>
            <person name="Chen W."/>
            <person name="Khan J."/>
            <person name="Hu Y."/>
            <person name="Huang H."/>
            <person name="Wei H."/>
            <person name="Zhang Y."/>
            <person name="Chusongsang P."/>
            <person name="Tanasarnprasert K."/>
            <person name="Hu X."/>
            <person name="Limpanont Y."/>
            <person name="Lv Z."/>
        </authorList>
    </citation>
    <scope>NUCLEOTIDE SEQUENCE</scope>
    <source>
        <strain evidence="10">LV_2022a</strain>
    </source>
</reference>
<organism evidence="10 11">
    <name type="scientific">Schistosoma mekongi</name>
    <name type="common">Parasitic worm</name>
    <dbReference type="NCBI Taxonomy" id="38744"/>
    <lineage>
        <taxon>Eukaryota</taxon>
        <taxon>Metazoa</taxon>
        <taxon>Spiralia</taxon>
        <taxon>Lophotrochozoa</taxon>
        <taxon>Platyhelminthes</taxon>
        <taxon>Trematoda</taxon>
        <taxon>Digenea</taxon>
        <taxon>Strigeidida</taxon>
        <taxon>Schistosomatoidea</taxon>
        <taxon>Schistosomatidae</taxon>
        <taxon>Schistosoma</taxon>
    </lineage>
</organism>
<feature type="compositionally biased region" description="Polar residues" evidence="8">
    <location>
        <begin position="673"/>
        <end position="699"/>
    </location>
</feature>
<keyword evidence="11" id="KW-1185">Reference proteome</keyword>
<comment type="subcellular location">
    <subcellularLocation>
        <location evidence="1">Nucleus</location>
    </subcellularLocation>
</comment>
<protein>
    <recommendedName>
        <fullName evidence="9">CW-type domain-containing protein</fullName>
    </recommendedName>
</protein>
<dbReference type="PANTHER" id="PTHR23337:SF3">
    <property type="entry name" value="MORC FAMILY CW-TYPE ZINC FINGER 2"/>
    <property type="match status" value="1"/>
</dbReference>
<feature type="non-terminal residue" evidence="10">
    <location>
        <position position="1"/>
    </location>
</feature>
<feature type="compositionally biased region" description="Polar residues" evidence="8">
    <location>
        <begin position="884"/>
        <end position="895"/>
    </location>
</feature>
<evidence type="ECO:0000256" key="5">
    <source>
        <dbReference type="ARBA" id="ARBA00023054"/>
    </source>
</evidence>
<feature type="compositionally biased region" description="Polar residues" evidence="8">
    <location>
        <begin position="962"/>
        <end position="977"/>
    </location>
</feature>
<dbReference type="PROSITE" id="PS51050">
    <property type="entry name" value="ZF_CW"/>
    <property type="match status" value="1"/>
</dbReference>
<feature type="compositionally biased region" description="Acidic residues" evidence="8">
    <location>
        <begin position="722"/>
        <end position="732"/>
    </location>
</feature>
<evidence type="ECO:0000313" key="10">
    <source>
        <dbReference type="EMBL" id="KAK4470966.1"/>
    </source>
</evidence>
<feature type="compositionally biased region" description="Acidic residues" evidence="8">
    <location>
        <begin position="852"/>
        <end position="867"/>
    </location>
</feature>
<keyword evidence="2" id="KW-0479">Metal-binding</keyword>
<sequence>INSAWSQNCLMETYSQLNRAQLSYDYLHTNSTTHEFLFGAIAELIDNARDAGATELDIYTIKDNSVRGNFLLCFADNGCGMTPDDVKNVIIFGKSLKKCEDTAAIGMYGNGLKSGSMRIGNDLVLFTKKDGVYTCLFLSRTFHEEEKLDEVVVPMPSFRGPEKTPIADTPEDKKKHDLEMHLILKYSPFRCLKDFYAQFDKLKESSGTVVIIYNMKLLDHGGPELDVTTNPRDILLSPGPEQEETVEPDAEVLLPPERRSLRAYVSILYSDPRMKVYLQGRKVQTKRLLATLHSTRKYNFASKTFRTRAEADLAKAKNDVRIAELRAQEAESKARDCELRYQGSEDPEHLRQIRRLRNAAADLRGAVAIRQNIVTRKLKSIKDPKTLTFYFGVNVMNRACDGMFVYNCSRLIKMYQRIGPQQDSSMMCRGVVGIVDVPYMVLEPTHNKQDFADAKEYRQLMRAMADHLMQYWDDLGIDKEPDSLIRFWKSFGYLSARWRDPPSVEEKYARRRCCSVSICVQCDKCLKWRILPFSQSLVGRDVPDNWQCRDNPDHKHKRCEDPEEDMSPPMGVLRRKIKTKEQRQAELEKQIRKKQEELELIQEPDDEKADDSNTITRSGRLSGSMNATLSKSPRKRPLPPTAVISDLPNKRPTQSSSISRAMTVADKKRQAGLASSNGPVSLSSQKRTGLPLPTSNQRQPRPGGLVPKAQQRNSATSKEELELIQEPDDEKADDSNTITRSGRLSGSMNATLSKSPRKRPLPPTAVISDLPNKRPTQSSSISRAMTVADKKRQAGLASSNGPVSLSSQKRTGLPLPTSNQRQPRPGGLVPKAQQRNSATSKGRKVTATESGSSEEDNETSEEEEEEIGEKNGETSQPSCKKPTSYISKTKMSTSQIHEKNLPKTITVTDEVNGKRTATGKDKSPTRDPVTMHHRNRTLTGGDNGDATSVTNKSQNKNDDSIGNRSIELNPTMNSLPTEGNTAISKKIQEKFKVCLRYFLPPEWPMEKDQIHTLTDSDLANFPLEDFFDRYEQGLRSLLATFQQETKICTDRLTELRFNVCELLKKYDPNFTEPLSDVEEVDNYVRNFLNKG</sequence>
<dbReference type="InterPro" id="IPR036890">
    <property type="entry name" value="HATPase_C_sf"/>
</dbReference>
<dbReference type="Gene3D" id="3.30.565.10">
    <property type="entry name" value="Histidine kinase-like ATPase, C-terminal domain"/>
    <property type="match status" value="1"/>
</dbReference>
<evidence type="ECO:0000256" key="2">
    <source>
        <dbReference type="ARBA" id="ARBA00022723"/>
    </source>
</evidence>
<dbReference type="AlphaFoldDB" id="A0AAE2D4G2"/>
<keyword evidence="3" id="KW-0863">Zinc-finger</keyword>
<dbReference type="GO" id="GO:0008270">
    <property type="term" value="F:zinc ion binding"/>
    <property type="evidence" value="ECO:0007669"/>
    <property type="project" value="UniProtKB-KW"/>
</dbReference>
<feature type="domain" description="CW-type" evidence="9">
    <location>
        <begin position="502"/>
        <end position="567"/>
    </location>
</feature>
<feature type="region of interest" description="Disordered" evidence="8">
    <location>
        <begin position="549"/>
        <end position="571"/>
    </location>
</feature>
<evidence type="ECO:0000256" key="3">
    <source>
        <dbReference type="ARBA" id="ARBA00022771"/>
    </source>
</evidence>
<proteinExistence type="predicted"/>
<dbReference type="SUPFAM" id="SSF55874">
    <property type="entry name" value="ATPase domain of HSP90 chaperone/DNA topoisomerase II/histidine kinase"/>
    <property type="match status" value="1"/>
</dbReference>
<evidence type="ECO:0000313" key="11">
    <source>
        <dbReference type="Proteomes" id="UP001292079"/>
    </source>
</evidence>
<comment type="caution">
    <text evidence="10">The sequence shown here is derived from an EMBL/GenBank/DDBJ whole genome shotgun (WGS) entry which is preliminary data.</text>
</comment>
<feature type="compositionally biased region" description="Polar residues" evidence="8">
    <location>
        <begin position="937"/>
        <end position="954"/>
    </location>
</feature>
<evidence type="ECO:0000256" key="7">
    <source>
        <dbReference type="SAM" id="Coils"/>
    </source>
</evidence>
<keyword evidence="5 7" id="KW-0175">Coiled coil</keyword>
<evidence type="ECO:0000259" key="9">
    <source>
        <dbReference type="PROSITE" id="PS51050"/>
    </source>
</evidence>
<evidence type="ECO:0000256" key="8">
    <source>
        <dbReference type="SAM" id="MobiDB-lite"/>
    </source>
</evidence>
<feature type="compositionally biased region" description="Polar residues" evidence="8">
    <location>
        <begin position="651"/>
        <end position="660"/>
    </location>
</feature>
<feature type="compositionally biased region" description="Polar residues" evidence="8">
    <location>
        <begin position="612"/>
        <end position="631"/>
    </location>
</feature>
<feature type="coiled-coil region" evidence="7">
    <location>
        <begin position="306"/>
        <end position="340"/>
    </location>
</feature>
<dbReference type="CDD" id="cd16931">
    <property type="entry name" value="HATPase_MORC-like"/>
    <property type="match status" value="1"/>
</dbReference>
<feature type="region of interest" description="Disordered" evidence="8">
    <location>
        <begin position="595"/>
        <end position="977"/>
    </location>
</feature>
<dbReference type="Pfam" id="PF17942">
    <property type="entry name" value="Morc6_S5"/>
    <property type="match status" value="1"/>
</dbReference>
<dbReference type="Proteomes" id="UP001292079">
    <property type="component" value="Unassembled WGS sequence"/>
</dbReference>